<feature type="transmembrane region" description="Helical" evidence="1">
    <location>
        <begin position="171"/>
        <end position="189"/>
    </location>
</feature>
<keyword evidence="1" id="KW-0812">Transmembrane</keyword>
<feature type="transmembrane region" description="Helical" evidence="1">
    <location>
        <begin position="201"/>
        <end position="218"/>
    </location>
</feature>
<dbReference type="InterPro" id="IPR040128">
    <property type="entry name" value="T25E4.2-like"/>
</dbReference>
<dbReference type="Gene3D" id="3.40.190.10">
    <property type="entry name" value="Periplasmic binding protein-like II"/>
    <property type="match status" value="3"/>
</dbReference>
<reference evidence="4" key="1">
    <citation type="submission" date="2022-11" db="UniProtKB">
        <authorList>
            <consortium name="WormBaseParasite"/>
        </authorList>
    </citation>
    <scope>IDENTIFICATION</scope>
</reference>
<keyword evidence="1" id="KW-1133">Transmembrane helix</keyword>
<feature type="transmembrane region" description="Helical" evidence="1">
    <location>
        <begin position="6"/>
        <end position="28"/>
    </location>
</feature>
<dbReference type="InterPro" id="IPR001638">
    <property type="entry name" value="Solute-binding_3/MltF_N"/>
</dbReference>
<protein>
    <submittedName>
        <fullName evidence="4">Solute-binding protein family 3/N-terminal domain-containing protein</fullName>
    </submittedName>
</protein>
<dbReference type="Pfam" id="PF00497">
    <property type="entry name" value="SBP_bac_3"/>
    <property type="match status" value="1"/>
</dbReference>
<feature type="transmembrane region" description="Helical" evidence="1">
    <location>
        <begin position="230"/>
        <end position="250"/>
    </location>
</feature>
<evidence type="ECO:0000259" key="2">
    <source>
        <dbReference type="Pfam" id="PF00497"/>
    </source>
</evidence>
<dbReference type="PANTHER" id="PTHR22714:SF7">
    <property type="entry name" value="SOLUTE-BINDING PROTEIN FAMILY 3_N-TERMINAL DOMAIN-CONTAINING PROTEIN"/>
    <property type="match status" value="1"/>
</dbReference>
<keyword evidence="3" id="KW-1185">Reference proteome</keyword>
<dbReference type="PANTHER" id="PTHR22714">
    <property type="entry name" value="PROTEIN CBG02446-RELATED"/>
    <property type="match status" value="1"/>
</dbReference>
<proteinExistence type="predicted"/>
<dbReference type="AlphaFoldDB" id="A0A914X6H8"/>
<dbReference type="WBParaSite" id="PSAMB.scaffold661size44273.g7828.t1">
    <property type="protein sequence ID" value="PSAMB.scaffold661size44273.g7828.t1"/>
    <property type="gene ID" value="PSAMB.scaffold661size44273.g7828"/>
</dbReference>
<accession>A0A914X6H8</accession>
<evidence type="ECO:0000313" key="3">
    <source>
        <dbReference type="Proteomes" id="UP000887566"/>
    </source>
</evidence>
<keyword evidence="1" id="KW-0472">Membrane</keyword>
<dbReference type="SUPFAM" id="SSF53850">
    <property type="entry name" value="Periplasmic binding protein-like II"/>
    <property type="match status" value="1"/>
</dbReference>
<organism evidence="3 4">
    <name type="scientific">Plectus sambesii</name>
    <dbReference type="NCBI Taxonomy" id="2011161"/>
    <lineage>
        <taxon>Eukaryota</taxon>
        <taxon>Metazoa</taxon>
        <taxon>Ecdysozoa</taxon>
        <taxon>Nematoda</taxon>
        <taxon>Chromadorea</taxon>
        <taxon>Plectida</taxon>
        <taxon>Plectina</taxon>
        <taxon>Plectoidea</taxon>
        <taxon>Plectidae</taxon>
        <taxon>Plectus</taxon>
    </lineage>
</organism>
<feature type="domain" description="Solute-binding protein family 3/N-terminal" evidence="2">
    <location>
        <begin position="99"/>
        <end position="267"/>
    </location>
</feature>
<dbReference type="Proteomes" id="UP000887566">
    <property type="component" value="Unplaced"/>
</dbReference>
<sequence length="450" mass="51191">MTSKIYIPFVYTTLGVVLLLCHPMNAMLDPEFANISLRIAISVWPPLAFNCSAFPTLVPTKECPFPGFDAENLGIILAHMGITNYSFYVFDKRVTTSGAYVNGTWTNIMGMIMNETVDTICGGYQRTETRSRDFDFAYPMLQIKPVFVVKKRVAGFVEAVMAVFSGFDGQVWLMICSVFAVQVVCIMFIDYVQLGDNHRKLGIWAPGKMVFNMYRLFIMQCDDELKHPTYTGNMLIVIFGIVDILLVSLYQGLLLTQLLYPIEVRPFKDADEMMQRIADKEYSLITYYPGHWYFQELQTSKGEHFVKMRVALRNNPAVIIANQSLVLDMVAAGKYILPIDTDGEVLYYAKHQYCDLTFIEDGLPSQYRHYLFKKNSPWLPLFNNASIGQQSFAINTWEKYFGPRATARDPNAVQVECPAEPPGPLEVRNLRMTPGIELSSTYSPNTFTKL</sequence>
<evidence type="ECO:0000313" key="4">
    <source>
        <dbReference type="WBParaSite" id="PSAMB.scaffold661size44273.g7828.t1"/>
    </source>
</evidence>
<name>A0A914X6H8_9BILA</name>
<evidence type="ECO:0000256" key="1">
    <source>
        <dbReference type="SAM" id="Phobius"/>
    </source>
</evidence>